<evidence type="ECO:0000313" key="2">
    <source>
        <dbReference type="EMBL" id="KAJ3664032.1"/>
    </source>
</evidence>
<feature type="compositionally biased region" description="Basic and acidic residues" evidence="1">
    <location>
        <begin position="26"/>
        <end position="54"/>
    </location>
</feature>
<evidence type="ECO:0008006" key="4">
    <source>
        <dbReference type="Google" id="ProtNLM"/>
    </source>
</evidence>
<dbReference type="Proteomes" id="UP001168821">
    <property type="component" value="Unassembled WGS sequence"/>
</dbReference>
<accession>A0AA38J209</accession>
<dbReference type="AlphaFoldDB" id="A0AA38J209"/>
<feature type="compositionally biased region" description="Basic residues" evidence="1">
    <location>
        <begin position="55"/>
        <end position="135"/>
    </location>
</feature>
<keyword evidence="3" id="KW-1185">Reference proteome</keyword>
<proteinExistence type="predicted"/>
<organism evidence="2 3">
    <name type="scientific">Zophobas morio</name>
    <dbReference type="NCBI Taxonomy" id="2755281"/>
    <lineage>
        <taxon>Eukaryota</taxon>
        <taxon>Metazoa</taxon>
        <taxon>Ecdysozoa</taxon>
        <taxon>Arthropoda</taxon>
        <taxon>Hexapoda</taxon>
        <taxon>Insecta</taxon>
        <taxon>Pterygota</taxon>
        <taxon>Neoptera</taxon>
        <taxon>Endopterygota</taxon>
        <taxon>Coleoptera</taxon>
        <taxon>Polyphaga</taxon>
        <taxon>Cucujiformia</taxon>
        <taxon>Tenebrionidae</taxon>
        <taxon>Zophobas</taxon>
    </lineage>
</organism>
<comment type="caution">
    <text evidence="2">The sequence shown here is derived from an EMBL/GenBank/DDBJ whole genome shotgun (WGS) entry which is preliminary data.</text>
</comment>
<dbReference type="GO" id="GO:0008408">
    <property type="term" value="F:3'-5' exonuclease activity"/>
    <property type="evidence" value="ECO:0007669"/>
    <property type="project" value="InterPro"/>
</dbReference>
<protein>
    <recommendedName>
        <fullName evidence="4">Arginine/serine-rich coiled-coil protein 2</fullName>
    </recommendedName>
</protein>
<feature type="region of interest" description="Disordered" evidence="1">
    <location>
        <begin position="1"/>
        <end position="208"/>
    </location>
</feature>
<name>A0AA38J209_9CUCU</name>
<feature type="compositionally biased region" description="Basic and acidic residues" evidence="1">
    <location>
        <begin position="174"/>
        <end position="188"/>
    </location>
</feature>
<dbReference type="PANTHER" id="PTHR34753:SF1">
    <property type="entry name" value="TELOMERASE RNA COMPONENT INTERACTING RNASE"/>
    <property type="match status" value="1"/>
</dbReference>
<sequence>MNPSSAGIWCNPPPPGTDEDLSNSSVKKDSPERAIDRIDPFLKSSEYIKYERKLEHRRRSRSRSRHRRHRSRSRGRHRHRRRRHSSSRSRSRSRSRRRHKRSRHSRSHSRTRSRSRSHRRRRRSRSRKRSHSHSHQKPEPPVEDKTKVEEDVEDEEEEASNENMFKNDGSFMEMFKKMQEEQKKKEAESAAESRAPQPAFGKRRGGKVLKTGMVQKTKSMNQEEGDAQDAWTLYMKEVKRYKEACCDDDSKTRLLVK</sequence>
<dbReference type="PANTHER" id="PTHR34753">
    <property type="entry name" value="TELOMERASE RNA COMPONENT INTERACTING RNASE"/>
    <property type="match status" value="1"/>
</dbReference>
<gene>
    <name evidence="2" type="ORF">Zmor_008238</name>
</gene>
<evidence type="ECO:0000256" key="1">
    <source>
        <dbReference type="SAM" id="MobiDB-lite"/>
    </source>
</evidence>
<dbReference type="EMBL" id="JALNTZ010000002">
    <property type="protein sequence ID" value="KAJ3664032.1"/>
    <property type="molecule type" value="Genomic_DNA"/>
</dbReference>
<evidence type="ECO:0000313" key="3">
    <source>
        <dbReference type="Proteomes" id="UP001168821"/>
    </source>
</evidence>
<dbReference type="GO" id="GO:0008409">
    <property type="term" value="F:5'-3' exonuclease activity"/>
    <property type="evidence" value="ECO:0007669"/>
    <property type="project" value="InterPro"/>
</dbReference>
<feature type="compositionally biased region" description="Basic and acidic residues" evidence="1">
    <location>
        <begin position="136"/>
        <end position="149"/>
    </location>
</feature>
<feature type="compositionally biased region" description="Acidic residues" evidence="1">
    <location>
        <begin position="150"/>
        <end position="160"/>
    </location>
</feature>
<dbReference type="InterPro" id="IPR038838">
    <property type="entry name" value="TRIR"/>
</dbReference>
<reference evidence="2" key="1">
    <citation type="journal article" date="2023" name="G3 (Bethesda)">
        <title>Whole genome assemblies of Zophobas morio and Tenebrio molitor.</title>
        <authorList>
            <person name="Kaur S."/>
            <person name="Stinson S.A."/>
            <person name="diCenzo G.C."/>
        </authorList>
    </citation>
    <scope>NUCLEOTIDE SEQUENCE</scope>
    <source>
        <strain evidence="2">QUZm001</strain>
    </source>
</reference>